<organism evidence="1 2">
    <name type="scientific">Enterococcus hirae</name>
    <dbReference type="NCBI Taxonomy" id="1354"/>
    <lineage>
        <taxon>Bacteria</taxon>
        <taxon>Bacillati</taxon>
        <taxon>Bacillota</taxon>
        <taxon>Bacilli</taxon>
        <taxon>Lactobacillales</taxon>
        <taxon>Enterococcaceae</taxon>
        <taxon>Enterococcus</taxon>
    </lineage>
</organism>
<dbReference type="EMBL" id="LESJ01000006">
    <property type="protein sequence ID" value="RBT67494.1"/>
    <property type="molecule type" value="Genomic_DNA"/>
</dbReference>
<protein>
    <submittedName>
        <fullName evidence="1">Uncharacterized protein</fullName>
    </submittedName>
</protein>
<proteinExistence type="predicted"/>
<gene>
    <name evidence="1" type="ORF">EB03_02261</name>
</gene>
<reference evidence="1 2" key="1">
    <citation type="submission" date="2015-06" db="EMBL/GenBank/DDBJ databases">
        <title>The Genome Sequence of Enterococcus hirae 88EA1.</title>
        <authorList>
            <consortium name="The Broad Institute Genomics Platform"/>
            <consortium name="The Broad Institute Genome Sequencing Center for Infectious Disease"/>
            <person name="Earl A.M."/>
            <person name="Van Tyne D."/>
            <person name="Lebreton F."/>
            <person name="Saavedra J.T."/>
            <person name="Gilmore M.S."/>
            <person name="Manson McGuire A."/>
            <person name="Clock S."/>
            <person name="Crupain M."/>
            <person name="Rangan U."/>
            <person name="Young S."/>
            <person name="Abouelleil A."/>
            <person name="Cao P."/>
            <person name="Chapman S.B."/>
            <person name="Griggs A."/>
            <person name="Priest M."/>
            <person name="Shea T."/>
            <person name="Wortman J."/>
            <person name="Nusbaum C."/>
            <person name="Birren B."/>
        </authorList>
    </citation>
    <scope>NUCLEOTIDE SEQUENCE [LARGE SCALE GENOMIC DNA]</scope>
    <source>
        <strain evidence="1 2">88EA1</strain>
    </source>
</reference>
<dbReference type="Proteomes" id="UP000253498">
    <property type="component" value="Unassembled WGS sequence"/>
</dbReference>
<comment type="caution">
    <text evidence="1">The sequence shown here is derived from an EMBL/GenBank/DDBJ whole genome shotgun (WGS) entry which is preliminary data.</text>
</comment>
<evidence type="ECO:0000313" key="2">
    <source>
        <dbReference type="Proteomes" id="UP000253498"/>
    </source>
</evidence>
<accession>A0AB37IAS5</accession>
<evidence type="ECO:0000313" key="1">
    <source>
        <dbReference type="EMBL" id="RBT67494.1"/>
    </source>
</evidence>
<sequence>MDNLTNDAKYLISSMYKEYLSRRKNNISKKEAVFFDSVNEIHNNLMPEWTFEDTLFTCEELKKHNLISGIGYGSEEILQINLSTEAISLLEITFKDKTESVLEFMAKIKNAIPFV</sequence>
<dbReference type="AlphaFoldDB" id="A0AB37IAS5"/>
<dbReference type="RefSeq" id="WP_113792631.1">
    <property type="nucleotide sequence ID" value="NZ_JAHENG010000010.1"/>
</dbReference>
<name>A0AB37IAS5_ENTHR</name>